<name>D2PH45_SACI9</name>
<dbReference type="Proteomes" id="UP000001404">
    <property type="component" value="Chromosome"/>
</dbReference>
<proteinExistence type="predicted"/>
<sequence length="43" mass="4737">MLLDTTRLSITGRYVQECKWIYTSISAGLVRAKGFISTASINA</sequence>
<reference evidence="2" key="1">
    <citation type="journal article" date="2009" name="Proc. Natl. Acad. Sci. U.S.A.">
        <title>Biogeography of the Sulfolobus islandicus pan-genome.</title>
        <authorList>
            <person name="Reno M.L."/>
            <person name="Held N.L."/>
            <person name="Fields C.J."/>
            <person name="Burke P.V."/>
            <person name="Whitaker R.J."/>
        </authorList>
    </citation>
    <scope>NUCLEOTIDE SEQUENCE [LARGE SCALE GENOMIC DNA]</scope>
    <source>
        <strain evidence="2">L.D.8.5 / Lassen #2</strain>
    </source>
</reference>
<dbReference type="HOGENOM" id="CLU_3227996_0_0_2"/>
<evidence type="ECO:0000313" key="2">
    <source>
        <dbReference type="Proteomes" id="UP000001404"/>
    </source>
</evidence>
<gene>
    <name evidence="1" type="ordered locus">LD85_2806</name>
</gene>
<dbReference type="KEGG" id="sii:LD85_2806"/>
<accession>D2PH45</accession>
<protein>
    <submittedName>
        <fullName evidence="1">Uncharacterized protein</fullName>
    </submittedName>
</protein>
<dbReference type="EMBL" id="CP001731">
    <property type="protein sequence ID" value="ADB88410.1"/>
    <property type="molecule type" value="Genomic_DNA"/>
</dbReference>
<dbReference type="AlphaFoldDB" id="D2PH45"/>
<evidence type="ECO:0000313" key="1">
    <source>
        <dbReference type="EMBL" id="ADB88410.1"/>
    </source>
</evidence>
<organism evidence="1 2">
    <name type="scientific">Saccharolobus islandicus (strain L.D.8.5 / Lassen #2)</name>
    <name type="common">Sulfolobus islandicus</name>
    <dbReference type="NCBI Taxonomy" id="425944"/>
    <lineage>
        <taxon>Archaea</taxon>
        <taxon>Thermoproteota</taxon>
        <taxon>Thermoprotei</taxon>
        <taxon>Sulfolobales</taxon>
        <taxon>Sulfolobaceae</taxon>
        <taxon>Saccharolobus</taxon>
    </lineage>
</organism>